<keyword evidence="3 7" id="KW-0641">Proline biosynthesis</keyword>
<dbReference type="InterPro" id="IPR000965">
    <property type="entry name" value="GPR_dom"/>
</dbReference>
<dbReference type="EC" id="1.2.1.41" evidence="7"/>
<name>A0ABW6IGZ3_9CYAN</name>
<evidence type="ECO:0000256" key="7">
    <source>
        <dbReference type="HAMAP-Rule" id="MF_00412"/>
    </source>
</evidence>
<dbReference type="InterPro" id="IPR016163">
    <property type="entry name" value="Ald_DH_C"/>
</dbReference>
<dbReference type="InterPro" id="IPR015590">
    <property type="entry name" value="Aldehyde_DH_dom"/>
</dbReference>
<dbReference type="CDD" id="cd07079">
    <property type="entry name" value="ALDH_F18-19_ProA-GPR"/>
    <property type="match status" value="1"/>
</dbReference>
<evidence type="ECO:0000256" key="1">
    <source>
        <dbReference type="ARBA" id="ARBA00004985"/>
    </source>
</evidence>
<evidence type="ECO:0000256" key="5">
    <source>
        <dbReference type="ARBA" id="ARBA00023002"/>
    </source>
</evidence>
<dbReference type="RefSeq" id="WP_377966235.1">
    <property type="nucleotide sequence ID" value="NZ_JBHZOL010000087.1"/>
</dbReference>
<dbReference type="Proteomes" id="UP001600165">
    <property type="component" value="Unassembled WGS sequence"/>
</dbReference>
<dbReference type="Gene3D" id="3.40.605.10">
    <property type="entry name" value="Aldehyde Dehydrogenase, Chain A, domain 1"/>
    <property type="match status" value="1"/>
</dbReference>
<dbReference type="InterPro" id="IPR012134">
    <property type="entry name" value="Glu-5-SA_DH"/>
</dbReference>
<keyword evidence="4 7" id="KW-0521">NADP</keyword>
<dbReference type="Pfam" id="PF00171">
    <property type="entry name" value="Aldedh"/>
    <property type="match status" value="1"/>
</dbReference>
<proteinExistence type="inferred from homology"/>
<evidence type="ECO:0000256" key="2">
    <source>
        <dbReference type="ARBA" id="ARBA00022605"/>
    </source>
</evidence>
<comment type="caution">
    <text evidence="9">The sequence shown here is derived from an EMBL/GenBank/DDBJ whole genome shotgun (WGS) entry which is preliminary data.</text>
</comment>
<dbReference type="EMBL" id="JBHZOL010000087">
    <property type="protein sequence ID" value="MFE4107480.1"/>
    <property type="molecule type" value="Genomic_DNA"/>
</dbReference>
<gene>
    <name evidence="7" type="primary">proA</name>
    <name evidence="9" type="ORF">ACFVKH_14395</name>
</gene>
<accession>A0ABW6IGZ3</accession>
<keyword evidence="2 7" id="KW-0028">Amino-acid biosynthesis</keyword>
<dbReference type="PIRSF" id="PIRSF000151">
    <property type="entry name" value="GPR"/>
    <property type="match status" value="1"/>
</dbReference>
<keyword evidence="10" id="KW-1185">Reference proteome</keyword>
<dbReference type="HAMAP" id="MF_00412">
    <property type="entry name" value="ProA"/>
    <property type="match status" value="1"/>
</dbReference>
<comment type="function">
    <text evidence="7">Catalyzes the NADPH-dependent reduction of L-glutamate 5-phosphate into L-glutamate 5-semialdehyde and phosphate. The product spontaneously undergoes cyclization to form 1-pyrroline-5-carboxylate.</text>
</comment>
<dbReference type="InterPro" id="IPR016162">
    <property type="entry name" value="Ald_DH_N"/>
</dbReference>
<dbReference type="Gene3D" id="3.40.309.10">
    <property type="entry name" value="Aldehyde Dehydrogenase, Chain A, domain 2"/>
    <property type="match status" value="1"/>
</dbReference>
<evidence type="ECO:0000256" key="4">
    <source>
        <dbReference type="ARBA" id="ARBA00022857"/>
    </source>
</evidence>
<dbReference type="GO" id="GO:0004350">
    <property type="term" value="F:glutamate-5-semialdehyde dehydrogenase activity"/>
    <property type="evidence" value="ECO:0007669"/>
    <property type="project" value="UniProtKB-EC"/>
</dbReference>
<comment type="pathway">
    <text evidence="1 7">Amino-acid biosynthesis; L-proline biosynthesis; L-glutamate 5-semialdehyde from L-glutamate: step 2/2.</text>
</comment>
<dbReference type="PANTHER" id="PTHR11063:SF8">
    <property type="entry name" value="DELTA-1-PYRROLINE-5-CARBOXYLATE SYNTHASE"/>
    <property type="match status" value="1"/>
</dbReference>
<dbReference type="InterPro" id="IPR016161">
    <property type="entry name" value="Ald_DH/histidinol_DH"/>
</dbReference>
<evidence type="ECO:0000259" key="8">
    <source>
        <dbReference type="Pfam" id="PF00171"/>
    </source>
</evidence>
<evidence type="ECO:0000256" key="6">
    <source>
        <dbReference type="ARBA" id="ARBA00049024"/>
    </source>
</evidence>
<protein>
    <recommendedName>
        <fullName evidence="7">Gamma-glutamyl phosphate reductase</fullName>
        <shortName evidence="7">GPR</shortName>
        <ecNumber evidence="7">1.2.1.41</ecNumber>
    </recommendedName>
    <alternativeName>
        <fullName evidence="7">Glutamate-5-semialdehyde dehydrogenase</fullName>
    </alternativeName>
    <alternativeName>
        <fullName evidence="7">Glutamyl-gamma-semialdehyde dehydrogenase</fullName>
        <shortName evidence="7">GSA dehydrogenase</shortName>
    </alternativeName>
</protein>
<reference evidence="9 10" key="1">
    <citation type="submission" date="2024-10" db="EMBL/GenBank/DDBJ databases">
        <authorList>
            <person name="Ratan Roy A."/>
            <person name="Morales Sandoval P.H."/>
            <person name="De Los Santos Villalobos S."/>
            <person name="Chakraborty S."/>
            <person name="Mukherjee J."/>
        </authorList>
    </citation>
    <scope>NUCLEOTIDE SEQUENCE [LARGE SCALE GENOMIC DNA]</scope>
    <source>
        <strain evidence="9 10">S1</strain>
    </source>
</reference>
<organism evidence="9 10">
    <name type="scientific">Almyronema epifaneia S1</name>
    <dbReference type="NCBI Taxonomy" id="2991925"/>
    <lineage>
        <taxon>Bacteria</taxon>
        <taxon>Bacillati</taxon>
        <taxon>Cyanobacteriota</taxon>
        <taxon>Cyanophyceae</taxon>
        <taxon>Nodosilineales</taxon>
        <taxon>Nodosilineaceae</taxon>
        <taxon>Almyronema</taxon>
        <taxon>Almyronema epifaneia</taxon>
    </lineage>
</organism>
<evidence type="ECO:0000313" key="9">
    <source>
        <dbReference type="EMBL" id="MFE4107480.1"/>
    </source>
</evidence>
<keyword evidence="7" id="KW-0963">Cytoplasm</keyword>
<comment type="similarity">
    <text evidence="7">Belongs to the gamma-glutamyl phosphate reductase family.</text>
</comment>
<dbReference type="NCBIfam" id="NF001221">
    <property type="entry name" value="PRK00197.1"/>
    <property type="match status" value="1"/>
</dbReference>
<comment type="subcellular location">
    <subcellularLocation>
        <location evidence="7">Cytoplasm</location>
    </subcellularLocation>
</comment>
<keyword evidence="5 7" id="KW-0560">Oxidoreductase</keyword>
<comment type="catalytic activity">
    <reaction evidence="6 7">
        <text>L-glutamate 5-semialdehyde + phosphate + NADP(+) = L-glutamyl 5-phosphate + NADPH + H(+)</text>
        <dbReference type="Rhea" id="RHEA:19541"/>
        <dbReference type="ChEBI" id="CHEBI:15378"/>
        <dbReference type="ChEBI" id="CHEBI:43474"/>
        <dbReference type="ChEBI" id="CHEBI:57783"/>
        <dbReference type="ChEBI" id="CHEBI:58066"/>
        <dbReference type="ChEBI" id="CHEBI:58274"/>
        <dbReference type="ChEBI" id="CHEBI:58349"/>
        <dbReference type="EC" id="1.2.1.41"/>
    </reaction>
</comment>
<feature type="domain" description="Aldehyde dehydrogenase" evidence="8">
    <location>
        <begin position="13"/>
        <end position="285"/>
    </location>
</feature>
<evidence type="ECO:0000313" key="10">
    <source>
        <dbReference type="Proteomes" id="UP001600165"/>
    </source>
</evidence>
<sequence length="416" mass="45171">MTSASLSSPLVSTVRQVAQSAQKLASLGAETKSHALELMAQALERNQDQILEANTLDLEASREMAVPDLVLDWLRLTPERLQVAIKILRRLSALGVPSPQMSRLPYAHDAATAYYQLQPLGVIALVYEAFPELGAIAAGLCCRVGNGLVLKGGSEASQTNQIIVQVLQEAIAIAGLPETSLLFLSPEQGDALRNQLVQLPDISLVIPYGRPSLIQQIKRQATVPVLASTMGNCYLYWSTSSSSDLVYDLIMDSHRGEPDAVNAIEKVLVHTSHASSMLTRLWQRLREQGFELRGDEPMVAEFPELVLADAPDWQQPYLSPKIAFKRVESLGTAIAWINRYSSGHADCLVTESYAEGRQFALNVSSTSVYINASSRFSRNPKQGTGIALGMSSQEGRCGGIIGLEALTTIKQIVQGN</sequence>
<evidence type="ECO:0000256" key="3">
    <source>
        <dbReference type="ARBA" id="ARBA00022650"/>
    </source>
</evidence>
<dbReference type="PANTHER" id="PTHR11063">
    <property type="entry name" value="GLUTAMATE SEMIALDEHYDE DEHYDROGENASE"/>
    <property type="match status" value="1"/>
</dbReference>
<dbReference type="SUPFAM" id="SSF53720">
    <property type="entry name" value="ALDH-like"/>
    <property type="match status" value="1"/>
</dbReference>